<evidence type="ECO:0000313" key="3">
    <source>
        <dbReference type="EMBL" id="KAB1072954.1"/>
    </source>
</evidence>
<comment type="caution">
    <text evidence="3">The sequence shown here is derived from an EMBL/GenBank/DDBJ whole genome shotgun (WGS) entry which is preliminary data.</text>
</comment>
<name>A0A6N6MTP1_9HYPH</name>
<dbReference type="RefSeq" id="WP_150964144.1">
    <property type="nucleotide sequence ID" value="NZ_VZZJ01000010.1"/>
</dbReference>
<dbReference type="SUPFAM" id="SSF55797">
    <property type="entry name" value="PR-1-like"/>
    <property type="match status" value="1"/>
</dbReference>
<feature type="compositionally biased region" description="Polar residues" evidence="1">
    <location>
        <begin position="288"/>
        <end position="300"/>
    </location>
</feature>
<dbReference type="PANTHER" id="PTHR31157:SF1">
    <property type="entry name" value="SCP DOMAIN-CONTAINING PROTEIN"/>
    <property type="match status" value="1"/>
</dbReference>
<accession>A0A6N6MTP1</accession>
<dbReference type="InterPro" id="IPR035940">
    <property type="entry name" value="CAP_sf"/>
</dbReference>
<dbReference type="PANTHER" id="PTHR31157">
    <property type="entry name" value="SCP DOMAIN-CONTAINING PROTEIN"/>
    <property type="match status" value="1"/>
</dbReference>
<feature type="region of interest" description="Disordered" evidence="1">
    <location>
        <begin position="138"/>
        <end position="324"/>
    </location>
</feature>
<dbReference type="AlphaFoldDB" id="A0A6N6MTP1"/>
<feature type="compositionally biased region" description="Low complexity" evidence="1">
    <location>
        <begin position="147"/>
        <end position="256"/>
    </location>
</feature>
<dbReference type="Pfam" id="PF00188">
    <property type="entry name" value="CAP"/>
    <property type="match status" value="1"/>
</dbReference>
<sequence>MATPTALEAEFLQLVNDTRAKAGAKPLAFDSELQSAAAVHNAEMDQADLFSHTGPDGSTPAARIDSAGYDWQGLGENIAWVTGSLSDATVQQLHTNLVNSPEHYVNIVNGSFENAGISLHEGTYLGQTVTFVTEDFGTPTSAERADGTGVDATTTTAPTGTATAPAPTTDTTHTPTTDAADTTGTAETAHSAGTTTTASVPTADTTHPSTTGATDTTDATGNTDTAQAPTTTETPAPTSTMETTTTTDAGDTVSTVPTQTNSGATADHSSHSHHSWGHHHGDSFVFNMHQSGSTTAAPGQTTDATDPTNTATSSHAGDQGFHDGGCGAHGDAGHADFSVSLFGHHLTGHADFHI</sequence>
<dbReference type="Gene3D" id="3.40.33.10">
    <property type="entry name" value="CAP"/>
    <property type="match status" value="1"/>
</dbReference>
<protein>
    <submittedName>
        <fullName evidence="3">CAP domain-containing protein</fullName>
    </submittedName>
</protein>
<reference evidence="3 4" key="1">
    <citation type="submission" date="2019-09" db="EMBL/GenBank/DDBJ databases">
        <title>YIM 132548 draft genome.</title>
        <authorList>
            <person name="Jiang L."/>
        </authorList>
    </citation>
    <scope>NUCLEOTIDE SEQUENCE [LARGE SCALE GENOMIC DNA]</scope>
    <source>
        <strain evidence="3 4">YIM 132548</strain>
    </source>
</reference>
<evidence type="ECO:0000313" key="4">
    <source>
        <dbReference type="Proteomes" id="UP000441523"/>
    </source>
</evidence>
<dbReference type="CDD" id="cd05379">
    <property type="entry name" value="CAP_bacterial"/>
    <property type="match status" value="1"/>
</dbReference>
<dbReference type="InterPro" id="IPR014044">
    <property type="entry name" value="CAP_dom"/>
</dbReference>
<gene>
    <name evidence="3" type="ORF">F6X51_13275</name>
</gene>
<evidence type="ECO:0000256" key="1">
    <source>
        <dbReference type="SAM" id="MobiDB-lite"/>
    </source>
</evidence>
<feature type="compositionally biased region" description="Low complexity" evidence="1">
    <location>
        <begin position="301"/>
        <end position="312"/>
    </location>
</feature>
<proteinExistence type="predicted"/>
<keyword evidence="4" id="KW-1185">Reference proteome</keyword>
<dbReference type="Proteomes" id="UP000441523">
    <property type="component" value="Unassembled WGS sequence"/>
</dbReference>
<evidence type="ECO:0000259" key="2">
    <source>
        <dbReference type="Pfam" id="PF00188"/>
    </source>
</evidence>
<feature type="domain" description="SCP" evidence="2">
    <location>
        <begin position="12"/>
        <end position="131"/>
    </location>
</feature>
<dbReference type="EMBL" id="VZZJ01000010">
    <property type="protein sequence ID" value="KAB1072954.1"/>
    <property type="molecule type" value="Genomic_DNA"/>
</dbReference>
<organism evidence="3 4">
    <name type="scientific">Methylobacterium planeticum</name>
    <dbReference type="NCBI Taxonomy" id="2615211"/>
    <lineage>
        <taxon>Bacteria</taxon>
        <taxon>Pseudomonadati</taxon>
        <taxon>Pseudomonadota</taxon>
        <taxon>Alphaproteobacteria</taxon>
        <taxon>Hyphomicrobiales</taxon>
        <taxon>Methylobacteriaceae</taxon>
        <taxon>Methylobacterium</taxon>
    </lineage>
</organism>